<accession>A0A420EI93</accession>
<evidence type="ECO:0000313" key="1">
    <source>
        <dbReference type="EMBL" id="RKF20441.1"/>
    </source>
</evidence>
<organism evidence="1 2">
    <name type="scientific">Alginatibacterium sediminis</name>
    <dbReference type="NCBI Taxonomy" id="2164068"/>
    <lineage>
        <taxon>Bacteria</taxon>
        <taxon>Pseudomonadati</taxon>
        <taxon>Pseudomonadota</taxon>
        <taxon>Gammaproteobacteria</taxon>
        <taxon>Alteromonadales</taxon>
        <taxon>Alteromonadaceae</taxon>
        <taxon>Alginatibacterium</taxon>
    </lineage>
</organism>
<evidence type="ECO:0000313" key="2">
    <source>
        <dbReference type="Proteomes" id="UP000286482"/>
    </source>
</evidence>
<dbReference type="EMBL" id="RAQO01000004">
    <property type="protein sequence ID" value="RKF20441.1"/>
    <property type="molecule type" value="Genomic_DNA"/>
</dbReference>
<proteinExistence type="predicted"/>
<keyword evidence="2" id="KW-1185">Reference proteome</keyword>
<dbReference type="Proteomes" id="UP000286482">
    <property type="component" value="Unassembled WGS sequence"/>
</dbReference>
<dbReference type="RefSeq" id="WP_120354445.1">
    <property type="nucleotide sequence ID" value="NZ_RAQO01000004.1"/>
</dbReference>
<dbReference type="AlphaFoldDB" id="A0A420EI93"/>
<comment type="caution">
    <text evidence="1">The sequence shown here is derived from an EMBL/GenBank/DDBJ whole genome shotgun (WGS) entry which is preliminary data.</text>
</comment>
<gene>
    <name evidence="1" type="ORF">DBZ36_08365</name>
</gene>
<protein>
    <submittedName>
        <fullName evidence="1">Uncharacterized protein</fullName>
    </submittedName>
</protein>
<sequence length="114" mass="13401">MKLLYVGDESIFLAINRFLQEKDIVSEKLDNCLDLERYVTLNYDIVVLHCRFYRQFIENGYSSIVNKVIVIGPYTDSYAKQRFSCGEKYNYISFSDLESQFIESITPHEFKTVA</sequence>
<reference evidence="1 2" key="1">
    <citation type="submission" date="2018-09" db="EMBL/GenBank/DDBJ databases">
        <authorList>
            <person name="Wang Z."/>
        </authorList>
    </citation>
    <scope>NUCLEOTIDE SEQUENCE [LARGE SCALE GENOMIC DNA]</scope>
    <source>
        <strain evidence="1 2">ALS 81</strain>
    </source>
</reference>
<name>A0A420EI93_9ALTE</name>